<dbReference type="Proteomes" id="UP000327007">
    <property type="component" value="Unassembled WGS sequence"/>
</dbReference>
<reference evidence="11 12" key="3">
    <citation type="submission" date="2018-08" db="EMBL/GenBank/DDBJ databases">
        <title>A genome reference for cultivated species of the human gut microbiota.</title>
        <authorList>
            <person name="Zou Y."/>
            <person name="Xue W."/>
            <person name="Luo G."/>
        </authorList>
    </citation>
    <scope>NUCLEOTIDE SEQUENCE [LARGE SCALE GENOMIC DNA]</scope>
    <source>
        <strain evidence="6 11">AF38-2</strain>
        <strain evidence="5 12">AF46-11NS</strain>
    </source>
</reference>
<reference evidence="1" key="4">
    <citation type="journal article" date="2019" name="bioRxiv">
        <title>Acquired interbacterial defense systems protect against interspecies antagonism in the human gut microbiome.</title>
        <authorList>
            <person name="Ross B.D."/>
            <person name="Verster A.J."/>
            <person name="Radey M.C."/>
            <person name="Schmidtke D.T."/>
            <person name="Pope C.E."/>
            <person name="Hoffman L.R."/>
            <person name="Hajjar A.M."/>
            <person name="Peterson S.B."/>
            <person name="Borenstein E."/>
            <person name="Mougous J.D."/>
        </authorList>
    </citation>
    <scope>NUCLEOTIDE SEQUENCE</scope>
    <source>
        <strain evidence="1">H204</strain>
    </source>
</reference>
<dbReference type="PANTHER" id="PTHR34070:SF1">
    <property type="entry name" value="DNA ALKYLATION REPAIR PROTEIN"/>
    <property type="match status" value="1"/>
</dbReference>
<dbReference type="RefSeq" id="WP_004313202.1">
    <property type="nucleotide sequence ID" value="NZ_CABKPA010000035.1"/>
</dbReference>
<dbReference type="Proteomes" id="UP000285503">
    <property type="component" value="Unassembled WGS sequence"/>
</dbReference>
<proteinExistence type="predicted"/>
<sequence length="230" mass="27155">MTTTENIRKELQDLVDSKYQEFHSALVPGIGNILGVRIPQLRILAKEIAKRDNWRMFVEATDTKFYEETMLQGMVIGLAKMELDERMKHISMFVPRIDNWAVCDIFCGELKTAVKKGKETVWQFIQPYLISPKEFEIRFGIVMLFHYVDEEHIDALLAYADTFSHDAYYARMAMAWMISICFIKFPEKTMEYLKQSKLDNWTYNKSLQKTIESLRVDKETKDILRGIKRR</sequence>
<dbReference type="AlphaFoldDB" id="A0A174KV88"/>
<dbReference type="EMBL" id="VYQC01000013">
    <property type="protein sequence ID" value="KAA9040449.1"/>
    <property type="molecule type" value="Genomic_DNA"/>
</dbReference>
<evidence type="ECO:0000313" key="3">
    <source>
        <dbReference type="EMBL" id="KAB6340830.1"/>
    </source>
</evidence>
<reference evidence="13" key="2">
    <citation type="journal article" date="2018" name="J. Anim. Genet.">
        <title>Acquired interbacterial defense systems protect against interspecies antagonism in the human gut microbiome.</title>
        <authorList>
            <person name="Ross B.D."/>
            <person name="Verster A.J."/>
            <person name="Radey M.C."/>
            <person name="Schmidtke D.T."/>
            <person name="Pope C.E."/>
            <person name="Hoffman L.R."/>
            <person name="Hajjar A."/>
            <person name="Peterson S.B."/>
            <person name="Borenstein E."/>
            <person name="Mougous J."/>
        </authorList>
    </citation>
    <scope>NUCLEOTIDE SEQUENCE [LARGE SCALE GENOMIC DNA]</scope>
    <source>
        <strain evidence="13">H204</strain>
    </source>
</reference>
<dbReference type="Proteomes" id="UP000487596">
    <property type="component" value="Unassembled WGS sequence"/>
</dbReference>
<dbReference type="SUPFAM" id="SSF48371">
    <property type="entry name" value="ARM repeat"/>
    <property type="match status" value="1"/>
</dbReference>
<protein>
    <submittedName>
        <fullName evidence="7">3-methyladenine DNA glycosylase AlkD</fullName>
    </submittedName>
    <submittedName>
        <fullName evidence="5">DNA alkylation repair protein</fullName>
    </submittedName>
</protein>
<reference evidence="4" key="7">
    <citation type="submission" date="2023-08" db="EMBL/GenBank/DDBJ databases">
        <title>Mucin Metabolism Genes Underlie the Key Renovations of Bacteroides xylanisolvens Genomes in Captive Great Apes.</title>
        <authorList>
            <person name="Nishida A.H."/>
        </authorList>
    </citation>
    <scope>NUCLEOTIDE SEQUENCE</scope>
    <source>
        <strain evidence="4">P13.H9</strain>
    </source>
</reference>
<evidence type="ECO:0000313" key="4">
    <source>
        <dbReference type="EMBL" id="MCA4702018.1"/>
    </source>
</evidence>
<dbReference type="EMBL" id="QRNE01000102">
    <property type="protein sequence ID" value="RHK23335.1"/>
    <property type="molecule type" value="Genomic_DNA"/>
</dbReference>
<reference evidence="1" key="6">
    <citation type="submission" date="2019-09" db="EMBL/GenBank/DDBJ databases">
        <authorList>
            <person name="Ross B.D."/>
            <person name="Verster A.J."/>
            <person name="Radey M.C."/>
            <person name="Schmidtke D.T."/>
            <person name="Pope C.E."/>
            <person name="Hoffman L.R."/>
            <person name="Hajjar A.M."/>
            <person name="Peterson S.B."/>
            <person name="Borenstein E."/>
            <person name="Mougous J.D."/>
        </authorList>
    </citation>
    <scope>NUCLEOTIDE SEQUENCE</scope>
    <source>
        <strain evidence="1">H204</strain>
    </source>
</reference>
<dbReference type="EMBL" id="WDCP01000007">
    <property type="protein sequence ID" value="KAB6340830.1"/>
    <property type="molecule type" value="Genomic_DNA"/>
</dbReference>
<gene>
    <name evidence="6" type="ORF">DW027_03695</name>
    <name evidence="5" type="ORF">DW075_16655</name>
    <name evidence="1" type="ORF">F6S82_20035</name>
    <name evidence="2" type="ORF">GA424_09525</name>
    <name evidence="3" type="ORF">GAZ43_05800</name>
    <name evidence="4" type="ORF">LD004_00075</name>
    <name evidence="7" type="ORF">SAMN04487924_13441</name>
    <name evidence="8" type="ORF">SAMN05216250_12717</name>
</gene>
<dbReference type="InterPro" id="IPR016024">
    <property type="entry name" value="ARM-type_fold"/>
</dbReference>
<dbReference type="Gene3D" id="1.25.10.90">
    <property type="match status" value="1"/>
</dbReference>
<reference evidence="14 15" key="5">
    <citation type="journal article" date="2019" name="Nat. Med.">
        <title>A library of human gut bacterial isolates paired with longitudinal multiomics data enables mechanistic microbiome research.</title>
        <authorList>
            <person name="Poyet M."/>
            <person name="Groussin M."/>
            <person name="Gibbons S.M."/>
            <person name="Avila-Pacheco J."/>
            <person name="Jiang X."/>
            <person name="Kearney S.M."/>
            <person name="Perrotta A.R."/>
            <person name="Berdy B."/>
            <person name="Zhao S."/>
            <person name="Lieberman T.D."/>
            <person name="Swanson P.K."/>
            <person name="Smith M."/>
            <person name="Roesemann S."/>
            <person name="Alexander J.E."/>
            <person name="Rich S.A."/>
            <person name="Livny J."/>
            <person name="Vlamakis H."/>
            <person name="Clish C."/>
            <person name="Bullock K."/>
            <person name="Deik A."/>
            <person name="Scott J."/>
            <person name="Pierce K.A."/>
            <person name="Xavier R.J."/>
            <person name="Alm E.J."/>
        </authorList>
    </citation>
    <scope>NUCLEOTIDE SEQUENCE [LARGE SCALE GENOMIC DNA]</scope>
    <source>
        <strain evidence="3 14">BIOML-A16</strain>
        <strain evidence="2 15">BIOML-A62</strain>
    </source>
</reference>
<dbReference type="EMBL" id="WDEH01000012">
    <property type="protein sequence ID" value="KAB6139326.1"/>
    <property type="molecule type" value="Genomic_DNA"/>
</dbReference>
<dbReference type="EMBL" id="JAIWYE010000001">
    <property type="protein sequence ID" value="MCA4702018.1"/>
    <property type="molecule type" value="Genomic_DNA"/>
</dbReference>
<dbReference type="Proteomes" id="UP000183766">
    <property type="component" value="Unassembled WGS sequence"/>
</dbReference>
<evidence type="ECO:0000313" key="6">
    <source>
        <dbReference type="EMBL" id="RHL40502.1"/>
    </source>
</evidence>
<evidence type="ECO:0000313" key="7">
    <source>
        <dbReference type="EMBL" id="SEB12295.1"/>
    </source>
</evidence>
<evidence type="ECO:0000313" key="15">
    <source>
        <dbReference type="Proteomes" id="UP000487596"/>
    </source>
</evidence>
<evidence type="ECO:0000313" key="14">
    <source>
        <dbReference type="Proteomes" id="UP000438288"/>
    </source>
</evidence>
<dbReference type="EMBL" id="FNRP01000034">
    <property type="protein sequence ID" value="SEB12295.1"/>
    <property type="molecule type" value="Genomic_DNA"/>
</dbReference>
<dbReference type="CDD" id="cd06561">
    <property type="entry name" value="AlkD_like"/>
    <property type="match status" value="1"/>
</dbReference>
<evidence type="ECO:0000313" key="2">
    <source>
        <dbReference type="EMBL" id="KAB6139326.1"/>
    </source>
</evidence>
<name>A0A174KV88_9BACE</name>
<dbReference type="PANTHER" id="PTHR34070">
    <property type="entry name" value="ARMADILLO-TYPE FOLD"/>
    <property type="match status" value="1"/>
</dbReference>
<dbReference type="Pfam" id="PF08713">
    <property type="entry name" value="DNA_alkylation"/>
    <property type="match status" value="1"/>
</dbReference>
<evidence type="ECO:0000313" key="1">
    <source>
        <dbReference type="EMBL" id="KAA9040449.1"/>
    </source>
</evidence>
<organism evidence="5 12">
    <name type="scientific">Bacteroides xylanisolvens</name>
    <dbReference type="NCBI Taxonomy" id="371601"/>
    <lineage>
        <taxon>Bacteria</taxon>
        <taxon>Pseudomonadati</taxon>
        <taxon>Bacteroidota</taxon>
        <taxon>Bacteroidia</taxon>
        <taxon>Bacteroidales</taxon>
        <taxon>Bacteroidaceae</taxon>
        <taxon>Bacteroides</taxon>
    </lineage>
</organism>
<dbReference type="Proteomes" id="UP000438288">
    <property type="component" value="Unassembled WGS sequence"/>
</dbReference>
<dbReference type="GeneID" id="69480552"/>
<evidence type="ECO:0000313" key="8">
    <source>
        <dbReference type="EMBL" id="SFN25206.1"/>
    </source>
</evidence>
<dbReference type="Proteomes" id="UP001198461">
    <property type="component" value="Unassembled WGS sequence"/>
</dbReference>
<evidence type="ECO:0000313" key="9">
    <source>
        <dbReference type="Proteomes" id="UP000183040"/>
    </source>
</evidence>
<evidence type="ECO:0000313" key="13">
    <source>
        <dbReference type="Proteomes" id="UP000327007"/>
    </source>
</evidence>
<accession>A0A174KV88</accession>
<evidence type="ECO:0000313" key="5">
    <source>
        <dbReference type="EMBL" id="RHK23335.1"/>
    </source>
</evidence>
<evidence type="ECO:0000313" key="10">
    <source>
        <dbReference type="Proteomes" id="UP000183766"/>
    </source>
</evidence>
<evidence type="ECO:0000313" key="11">
    <source>
        <dbReference type="Proteomes" id="UP000284495"/>
    </source>
</evidence>
<dbReference type="EMBL" id="FOUM01000027">
    <property type="protein sequence ID" value="SFN25206.1"/>
    <property type="molecule type" value="Genomic_DNA"/>
</dbReference>
<dbReference type="Proteomes" id="UP000183040">
    <property type="component" value="Unassembled WGS sequence"/>
</dbReference>
<dbReference type="EMBL" id="QROO01000004">
    <property type="protein sequence ID" value="RHL40502.1"/>
    <property type="molecule type" value="Genomic_DNA"/>
</dbReference>
<dbReference type="Proteomes" id="UP000284495">
    <property type="component" value="Unassembled WGS sequence"/>
</dbReference>
<dbReference type="InterPro" id="IPR014825">
    <property type="entry name" value="DNA_alkylation"/>
</dbReference>
<evidence type="ECO:0000313" key="12">
    <source>
        <dbReference type="Proteomes" id="UP000285503"/>
    </source>
</evidence>
<reference evidence="9 10" key="1">
    <citation type="submission" date="2016-10" db="EMBL/GenBank/DDBJ databases">
        <authorList>
            <person name="de Groot N.N."/>
        </authorList>
    </citation>
    <scope>NUCLEOTIDE SEQUENCE [LARGE SCALE GENOMIC DNA]</scope>
    <source>
        <strain evidence="8 10">NLAE-zl-C202</strain>
        <strain evidence="7 9">NLAE-zl-G339</strain>
    </source>
</reference>